<dbReference type="AlphaFoldDB" id="A0A225VY22"/>
<comment type="caution">
    <text evidence="2">The sequence shown here is derived from an EMBL/GenBank/DDBJ whole genome shotgun (WGS) entry which is preliminary data.</text>
</comment>
<evidence type="ECO:0000313" key="2">
    <source>
        <dbReference type="EMBL" id="OWZ09480.1"/>
    </source>
</evidence>
<reference evidence="3" key="1">
    <citation type="submission" date="2017-03" db="EMBL/GenBank/DDBJ databases">
        <title>Phytopthora megakarya and P. palmivora, two closely related causual agents of cacao black pod achieved similar genome size and gene model numbers by different mechanisms.</title>
        <authorList>
            <person name="Ali S."/>
            <person name="Shao J."/>
            <person name="Larry D.J."/>
            <person name="Kronmiller B."/>
            <person name="Shen D."/>
            <person name="Strem M.D."/>
            <person name="Melnick R.L."/>
            <person name="Guiltinan M.J."/>
            <person name="Tyler B.M."/>
            <person name="Meinhardt L.W."/>
            <person name="Bailey B.A."/>
        </authorList>
    </citation>
    <scope>NUCLEOTIDE SEQUENCE [LARGE SCALE GENOMIC DNA]</scope>
    <source>
        <strain evidence="3">zdho120</strain>
    </source>
</reference>
<dbReference type="OrthoDB" id="106306at2759"/>
<name>A0A225VY22_9STRA</name>
<dbReference type="EMBL" id="NBNE01002775">
    <property type="protein sequence ID" value="OWZ09480.1"/>
    <property type="molecule type" value="Genomic_DNA"/>
</dbReference>
<accession>A0A225VY22</accession>
<keyword evidence="3" id="KW-1185">Reference proteome</keyword>
<organism evidence="2 3">
    <name type="scientific">Phytophthora megakarya</name>
    <dbReference type="NCBI Taxonomy" id="4795"/>
    <lineage>
        <taxon>Eukaryota</taxon>
        <taxon>Sar</taxon>
        <taxon>Stramenopiles</taxon>
        <taxon>Oomycota</taxon>
        <taxon>Peronosporomycetes</taxon>
        <taxon>Peronosporales</taxon>
        <taxon>Peronosporaceae</taxon>
        <taxon>Phytophthora</taxon>
    </lineage>
</organism>
<proteinExistence type="predicted"/>
<evidence type="ECO:0000313" key="3">
    <source>
        <dbReference type="Proteomes" id="UP000198211"/>
    </source>
</evidence>
<evidence type="ECO:0000256" key="1">
    <source>
        <dbReference type="SAM" id="MobiDB-lite"/>
    </source>
</evidence>
<dbReference type="Proteomes" id="UP000198211">
    <property type="component" value="Unassembled WGS sequence"/>
</dbReference>
<feature type="compositionally biased region" description="Basic and acidic residues" evidence="1">
    <location>
        <begin position="1"/>
        <end position="18"/>
    </location>
</feature>
<feature type="region of interest" description="Disordered" evidence="1">
    <location>
        <begin position="1"/>
        <end position="21"/>
    </location>
</feature>
<gene>
    <name evidence="2" type="ORF">PHMEG_00017812</name>
</gene>
<protein>
    <submittedName>
        <fullName evidence="2">Uncharacterized protein</fullName>
    </submittedName>
</protein>
<sequence>MQHNDAAHDGVIDEHSDTHQNAPQTLSLVNERFSRATADFHIPDTSLMTAWEHWCCGDPSGQIGPYRFLQWRDLSSSKKRKTLSNYRCMMMEIQTKIPHCSWISAPTIEQARKILQSVLAKLPVSDVTPKKRQRRKDQLKWSTALNVIRANRRVSARTG</sequence>